<dbReference type="EMBL" id="HACM01001997">
    <property type="protein sequence ID" value="CRZ02439.1"/>
    <property type="molecule type" value="Transcribed_RNA"/>
</dbReference>
<reference evidence="1" key="1">
    <citation type="submission" date="2015-04" db="EMBL/GenBank/DDBJ databases">
        <title>The genome sequence of the plant pathogenic Rhizarian Plasmodiophora brassicae reveals insights in its biotrophic life cycle and the origin of chitin synthesis.</title>
        <authorList>
            <person name="Schwelm A."/>
            <person name="Fogelqvist J."/>
            <person name="Knaust A."/>
            <person name="Julke S."/>
            <person name="Lilja T."/>
            <person name="Dhandapani V."/>
            <person name="Bonilla-Rosso G."/>
            <person name="Karlsson M."/>
            <person name="Shevchenko A."/>
            <person name="Choi S.R."/>
            <person name="Kim H.G."/>
            <person name="Park J.Y."/>
            <person name="Lim Y.P."/>
            <person name="Ludwig-Muller J."/>
            <person name="Dixelius C."/>
        </authorList>
    </citation>
    <scope>NUCLEOTIDE SEQUENCE</scope>
    <source>
        <tissue evidence="1">Potato root galls</tissue>
    </source>
</reference>
<protein>
    <submittedName>
        <fullName evidence="1">Uncharacterized protein</fullName>
    </submittedName>
</protein>
<accession>A0A0H5R3A0</accession>
<sequence>MNTLSEISWILMSGNKDKSSGLETSNFRIDRSTDFDYVAMSKMRIIIDIRDIDKSSLSHVRKRMIGSSHCSNRSDHGATFVLYRDAAGFAIGAGHPVRP</sequence>
<proteinExistence type="predicted"/>
<name>A0A0H5R3A0_9EUKA</name>
<organism evidence="1">
    <name type="scientific">Spongospora subterranea</name>
    <dbReference type="NCBI Taxonomy" id="70186"/>
    <lineage>
        <taxon>Eukaryota</taxon>
        <taxon>Sar</taxon>
        <taxon>Rhizaria</taxon>
        <taxon>Endomyxa</taxon>
        <taxon>Phytomyxea</taxon>
        <taxon>Plasmodiophorida</taxon>
        <taxon>Plasmodiophoridae</taxon>
        <taxon>Spongospora</taxon>
    </lineage>
</organism>
<dbReference type="AlphaFoldDB" id="A0A0H5R3A0"/>
<evidence type="ECO:0000313" key="1">
    <source>
        <dbReference type="EMBL" id="CRZ02439.1"/>
    </source>
</evidence>